<evidence type="ECO:0000313" key="5">
    <source>
        <dbReference type="EMBL" id="SMQ51364.1"/>
    </source>
</evidence>
<reference evidence="5 6" key="1">
    <citation type="submission" date="2016-06" db="EMBL/GenBank/DDBJ databases">
        <authorList>
            <person name="Kjaerup R.B."/>
            <person name="Dalgaard T.S."/>
            <person name="Juul-Madsen H.R."/>
        </authorList>
    </citation>
    <scope>NUCLEOTIDE SEQUENCE [LARGE SCALE GENOMIC DNA]</scope>
</reference>
<keyword evidence="3" id="KW-0560">Oxidoreductase</keyword>
<evidence type="ECO:0000256" key="2">
    <source>
        <dbReference type="ARBA" id="ARBA00022630"/>
    </source>
</evidence>
<feature type="domain" description="FAD/NAD(P)-binding" evidence="4">
    <location>
        <begin position="10"/>
        <end position="128"/>
    </location>
</feature>
<keyword evidence="6" id="KW-1185">Reference proteome</keyword>
<name>A0A1X7RV80_ZYMT9</name>
<comment type="similarity">
    <text evidence="1">Belongs to the class-II pyridine nucleotide-disulfide oxidoreductase family.</text>
</comment>
<dbReference type="PRINTS" id="PR00469">
    <property type="entry name" value="PNDRDTASEII"/>
</dbReference>
<proteinExistence type="inferred from homology"/>
<dbReference type="GO" id="GO:0097237">
    <property type="term" value="P:cellular response to toxic substance"/>
    <property type="evidence" value="ECO:0007669"/>
    <property type="project" value="UniProtKB-ARBA"/>
</dbReference>
<evidence type="ECO:0000256" key="1">
    <source>
        <dbReference type="ARBA" id="ARBA00009333"/>
    </source>
</evidence>
<organism evidence="5 6">
    <name type="scientific">Zymoseptoria tritici (strain ST99CH_3D7)</name>
    <dbReference type="NCBI Taxonomy" id="1276538"/>
    <lineage>
        <taxon>Eukaryota</taxon>
        <taxon>Fungi</taxon>
        <taxon>Dikarya</taxon>
        <taxon>Ascomycota</taxon>
        <taxon>Pezizomycotina</taxon>
        <taxon>Dothideomycetes</taxon>
        <taxon>Dothideomycetidae</taxon>
        <taxon>Mycosphaerellales</taxon>
        <taxon>Mycosphaerellaceae</taxon>
        <taxon>Zymoseptoria</taxon>
    </lineage>
</organism>
<dbReference type="Gene3D" id="3.50.50.60">
    <property type="entry name" value="FAD/NAD(P)-binding domain"/>
    <property type="match status" value="1"/>
</dbReference>
<protein>
    <recommendedName>
        <fullName evidence="4">FAD/NAD(P)-binding domain-containing protein</fullName>
    </recommendedName>
</protein>
<dbReference type="PRINTS" id="PR00368">
    <property type="entry name" value="FADPNR"/>
</dbReference>
<dbReference type="STRING" id="1276538.A0A1X7RV80"/>
<dbReference type="InterPro" id="IPR050097">
    <property type="entry name" value="Ferredoxin-NADP_redctase_2"/>
</dbReference>
<keyword evidence="2" id="KW-0285">Flavoprotein</keyword>
<dbReference type="EMBL" id="LT853696">
    <property type="protein sequence ID" value="SMQ51364.1"/>
    <property type="molecule type" value="Genomic_DNA"/>
</dbReference>
<dbReference type="PANTHER" id="PTHR48105">
    <property type="entry name" value="THIOREDOXIN REDUCTASE 1-RELATED-RELATED"/>
    <property type="match status" value="1"/>
</dbReference>
<dbReference type="GO" id="GO:0016491">
    <property type="term" value="F:oxidoreductase activity"/>
    <property type="evidence" value="ECO:0007669"/>
    <property type="project" value="UniProtKB-KW"/>
</dbReference>
<dbReference type="InterPro" id="IPR036188">
    <property type="entry name" value="FAD/NAD-bd_sf"/>
</dbReference>
<dbReference type="AlphaFoldDB" id="A0A1X7RV80"/>
<dbReference type="SUPFAM" id="SSF51905">
    <property type="entry name" value="FAD/NAD(P)-binding domain"/>
    <property type="match status" value="1"/>
</dbReference>
<evidence type="ECO:0000313" key="6">
    <source>
        <dbReference type="Proteomes" id="UP000215127"/>
    </source>
</evidence>
<accession>A0A1X7RV80</accession>
<evidence type="ECO:0000259" key="4">
    <source>
        <dbReference type="Pfam" id="PF07992"/>
    </source>
</evidence>
<evidence type="ECO:0000256" key="3">
    <source>
        <dbReference type="ARBA" id="ARBA00023002"/>
    </source>
</evidence>
<dbReference type="Proteomes" id="UP000215127">
    <property type="component" value="Chromosome 5"/>
</dbReference>
<gene>
    <name evidence="5" type="ORF">ZT3D7_G6517</name>
</gene>
<dbReference type="InterPro" id="IPR023753">
    <property type="entry name" value="FAD/NAD-binding_dom"/>
</dbReference>
<dbReference type="Pfam" id="PF07992">
    <property type="entry name" value="Pyr_redox_2"/>
    <property type="match status" value="1"/>
</dbReference>
<sequence>MGSAAAALIDVLIIGGGPAGLAVATGLARQLYTAVVFDLGVYRNARTNHMHNVVTWDHRDPADFRAKAWADLWARYDTIHIEESNVESIRRNGDGRFEATDGKGKVWTGKKVALAVGMEDVYPDIPGYDVVWARGVYEYMAGFDVELSS</sequence>